<organism evidence="3 4">
    <name type="scientific">Lentinula aff. detonsa</name>
    <dbReference type="NCBI Taxonomy" id="2804958"/>
    <lineage>
        <taxon>Eukaryota</taxon>
        <taxon>Fungi</taxon>
        <taxon>Dikarya</taxon>
        <taxon>Basidiomycota</taxon>
        <taxon>Agaricomycotina</taxon>
        <taxon>Agaricomycetes</taxon>
        <taxon>Agaricomycetidae</taxon>
        <taxon>Agaricales</taxon>
        <taxon>Marasmiineae</taxon>
        <taxon>Omphalotaceae</taxon>
        <taxon>Lentinula</taxon>
    </lineage>
</organism>
<evidence type="ECO:0000256" key="2">
    <source>
        <dbReference type="SAM" id="SignalP"/>
    </source>
</evidence>
<evidence type="ECO:0000256" key="1">
    <source>
        <dbReference type="SAM" id="MobiDB-lite"/>
    </source>
</evidence>
<evidence type="ECO:0000313" key="3">
    <source>
        <dbReference type="EMBL" id="KAJ3779702.1"/>
    </source>
</evidence>
<name>A0AA38NH59_9AGAR</name>
<feature type="region of interest" description="Disordered" evidence="1">
    <location>
        <begin position="28"/>
        <end position="57"/>
    </location>
</feature>
<keyword evidence="4" id="KW-1185">Reference proteome</keyword>
<keyword evidence="2" id="KW-0732">Signal</keyword>
<protein>
    <submittedName>
        <fullName evidence="3">Uncharacterized protein</fullName>
    </submittedName>
</protein>
<accession>A0AA38NH59</accession>
<dbReference type="AlphaFoldDB" id="A0AA38NH59"/>
<gene>
    <name evidence="3" type="ORF">GGU10DRAFT_11667</name>
</gene>
<proteinExistence type="predicted"/>
<comment type="caution">
    <text evidence="3">The sequence shown here is derived from an EMBL/GenBank/DDBJ whole genome shotgun (WGS) entry which is preliminary data.</text>
</comment>
<feature type="signal peptide" evidence="2">
    <location>
        <begin position="1"/>
        <end position="18"/>
    </location>
</feature>
<dbReference type="EMBL" id="MU794348">
    <property type="protein sequence ID" value="KAJ3779702.1"/>
    <property type="molecule type" value="Genomic_DNA"/>
</dbReference>
<dbReference type="Proteomes" id="UP001163798">
    <property type="component" value="Unassembled WGS sequence"/>
</dbReference>
<evidence type="ECO:0000313" key="4">
    <source>
        <dbReference type="Proteomes" id="UP001163798"/>
    </source>
</evidence>
<feature type="compositionally biased region" description="Polar residues" evidence="1">
    <location>
        <begin position="30"/>
        <end position="41"/>
    </location>
</feature>
<feature type="chain" id="PRO_5041229457" evidence="2">
    <location>
        <begin position="19"/>
        <end position="165"/>
    </location>
</feature>
<reference evidence="3" key="1">
    <citation type="submission" date="2022-08" db="EMBL/GenBank/DDBJ databases">
        <authorList>
            <consortium name="DOE Joint Genome Institute"/>
            <person name="Min B."/>
            <person name="Riley R."/>
            <person name="Sierra-Patev S."/>
            <person name="Naranjo-Ortiz M."/>
            <person name="Looney B."/>
            <person name="Konkel Z."/>
            <person name="Slot J.C."/>
            <person name="Sakamoto Y."/>
            <person name="Steenwyk J.L."/>
            <person name="Rokas A."/>
            <person name="Carro J."/>
            <person name="Camarero S."/>
            <person name="Ferreira P."/>
            <person name="Molpeceres G."/>
            <person name="Ruiz-Duenas F.J."/>
            <person name="Serrano A."/>
            <person name="Henrissat B."/>
            <person name="Drula E."/>
            <person name="Hughes K.W."/>
            <person name="Mata J.L."/>
            <person name="Ishikawa N.K."/>
            <person name="Vargas-Isla R."/>
            <person name="Ushijima S."/>
            <person name="Smith C.A."/>
            <person name="Ahrendt S."/>
            <person name="Andreopoulos W."/>
            <person name="He G."/>
            <person name="Labutti K."/>
            <person name="Lipzen A."/>
            <person name="Ng V."/>
            <person name="Sandor L."/>
            <person name="Barry K."/>
            <person name="Martinez A.T."/>
            <person name="Xiao Y."/>
            <person name="Gibbons J.G."/>
            <person name="Terashima K."/>
            <person name="Hibbett D.S."/>
            <person name="Grigoriev I.V."/>
        </authorList>
    </citation>
    <scope>NUCLEOTIDE SEQUENCE</scope>
    <source>
        <strain evidence="3">TFB10291</strain>
    </source>
</reference>
<sequence>MNFSTLYFFFVLVTVVCAAPHAGSRHVSLQARSPNPHSNGPQARMDSTGAQTSSGGSRAVQIMNVEINFNTEGERDPSLDKRVGSFVKFIGKKNFGFGKNLKPRVKWVGGPRSAPDIPSITFTMKSQKSEFEVKMNKVEPNENYSIKNVRTGDMVATAGNPDKAS</sequence>